<keyword evidence="1" id="KW-0732">Signal</keyword>
<feature type="signal peptide" evidence="1">
    <location>
        <begin position="1"/>
        <end position="19"/>
    </location>
</feature>
<name>A0A0C5WCK3_9FLAO</name>
<sequence length="232" mass="26733">MKNLKFILLILFVSFHALGQDINQFDSNGKRHGIWKKNFDDTDALRYEGAFNHDKEVGLFKFYENINGKSVLAATKQFNDANNLAEVKFFAPSGKIISEGTMDGRVYIGTWKYYQKTNNELLILEHFDAKGNLEGERFVYYPNGQISEKQFYKDGKLDGLVVGYSADGKIIMESHYKLGELHGVHKNYFLNGELEISGQYKNGIKEGVWYFYDKDKTVQEKDFSNPKLKSNE</sequence>
<dbReference type="Gene3D" id="2.20.110.10">
    <property type="entry name" value="Histone H3 K4-specific methyltransferase SET7/9 N-terminal domain"/>
    <property type="match status" value="2"/>
</dbReference>
<dbReference type="SUPFAM" id="SSF82185">
    <property type="entry name" value="Histone H3 K4-specific methyltransferase SET7/9 N-terminal domain"/>
    <property type="match status" value="2"/>
</dbReference>
<organism evidence="2 3">
    <name type="scientific">Siansivirga zeaxanthinifaciens CC-SAMT-1</name>
    <dbReference type="NCBI Taxonomy" id="1454006"/>
    <lineage>
        <taxon>Bacteria</taxon>
        <taxon>Pseudomonadati</taxon>
        <taxon>Bacteroidota</taxon>
        <taxon>Flavobacteriia</taxon>
        <taxon>Flavobacteriales</taxon>
        <taxon>Flavobacteriaceae</taxon>
        <taxon>Siansivirga</taxon>
    </lineage>
</organism>
<dbReference type="EMBL" id="CP007202">
    <property type="protein sequence ID" value="AJR04037.1"/>
    <property type="molecule type" value="Genomic_DNA"/>
</dbReference>
<evidence type="ECO:0000313" key="2">
    <source>
        <dbReference type="EMBL" id="AJR04037.1"/>
    </source>
</evidence>
<dbReference type="HOGENOM" id="CLU_037602_1_0_10"/>
<proteinExistence type="predicted"/>
<protein>
    <recommendedName>
        <fullName evidence="4">Preprotein translocase YidC</fullName>
    </recommendedName>
</protein>
<dbReference type="InterPro" id="IPR011652">
    <property type="entry name" value="MORN_2"/>
</dbReference>
<keyword evidence="3" id="KW-1185">Reference proteome</keyword>
<feature type="chain" id="PRO_5002195088" description="Preprotein translocase YidC" evidence="1">
    <location>
        <begin position="20"/>
        <end position="232"/>
    </location>
</feature>
<dbReference type="RefSeq" id="WP_044638749.1">
    <property type="nucleotide sequence ID" value="NZ_CP007202.1"/>
</dbReference>
<dbReference type="Pfam" id="PF07661">
    <property type="entry name" value="MORN_2"/>
    <property type="match status" value="3"/>
</dbReference>
<evidence type="ECO:0008006" key="4">
    <source>
        <dbReference type="Google" id="ProtNLM"/>
    </source>
</evidence>
<evidence type="ECO:0000313" key="3">
    <source>
        <dbReference type="Proteomes" id="UP000032229"/>
    </source>
</evidence>
<dbReference type="OrthoDB" id="9785122at2"/>
<evidence type="ECO:0000256" key="1">
    <source>
        <dbReference type="SAM" id="SignalP"/>
    </source>
</evidence>
<reference evidence="2 3" key="1">
    <citation type="submission" date="2014-02" db="EMBL/GenBank/DDBJ databases">
        <authorList>
            <person name="Young C.-C."/>
            <person name="Hameed A."/>
            <person name="Huang H.-C."/>
            <person name="Shahina M."/>
        </authorList>
    </citation>
    <scope>NUCLEOTIDE SEQUENCE [LARGE SCALE GENOMIC DNA]</scope>
    <source>
        <strain evidence="2 3">CC-SAMT-1</strain>
    </source>
</reference>
<dbReference type="Proteomes" id="UP000032229">
    <property type="component" value="Chromosome"/>
</dbReference>
<gene>
    <name evidence="2" type="ORF">AW14_10715</name>
</gene>
<dbReference type="STRING" id="1454006.AW14_10715"/>
<dbReference type="KEGG" id="sze:AW14_10715"/>
<dbReference type="AlphaFoldDB" id="A0A0C5WCK3"/>
<accession>A0A0C5WCK3</accession>